<feature type="transmembrane region" description="Helical" evidence="2">
    <location>
        <begin position="30"/>
        <end position="49"/>
    </location>
</feature>
<evidence type="ECO:0000313" key="3">
    <source>
        <dbReference type="EMBL" id="GGM24145.1"/>
    </source>
</evidence>
<evidence type="ECO:0000313" key="4">
    <source>
        <dbReference type="Proteomes" id="UP000642070"/>
    </source>
</evidence>
<organism evidence="3 4">
    <name type="scientific">Dactylosporangium sucinum</name>
    <dbReference type="NCBI Taxonomy" id="1424081"/>
    <lineage>
        <taxon>Bacteria</taxon>
        <taxon>Bacillati</taxon>
        <taxon>Actinomycetota</taxon>
        <taxon>Actinomycetes</taxon>
        <taxon>Micromonosporales</taxon>
        <taxon>Micromonosporaceae</taxon>
        <taxon>Dactylosporangium</taxon>
    </lineage>
</organism>
<feature type="transmembrane region" description="Helical" evidence="2">
    <location>
        <begin position="55"/>
        <end position="79"/>
    </location>
</feature>
<keyword evidence="4" id="KW-1185">Reference proteome</keyword>
<name>A0A917TIJ1_9ACTN</name>
<accession>A0A917TIJ1</accession>
<sequence>MSTPTSRLFGGRTEIAIIVARAGWTNRRRAAVAFWVVTGLVGLLAGVTASSYLPPVAGCLVGALVGAACGVVAFALVAAWPVLRALWHWLPELVLSALLLWGWTALMDAANLVVSLLLMGVVVGVPAAVRPLRRQVVGWLWCLVVRHRLRMCLAAFVKTRGRNTLPLIGWARPTPAGEQVWVWLRGGLSLKTFEDEGQVQSLAVECWASEVRVARASARNAALVRFDVTRRDPLRHTRWPRQCRYLPSEFECDAPVSPSHGGGRSGRPSAIRPGNLGRRSSARVVTGALTPLATPPPQGWRRWMPSSRRRVPGIGPIRRRAGRMPCWCGCRMRRNASSRLPRRRRT</sequence>
<feature type="region of interest" description="Disordered" evidence="1">
    <location>
        <begin position="256"/>
        <end position="316"/>
    </location>
</feature>
<feature type="transmembrane region" description="Helical" evidence="2">
    <location>
        <begin position="109"/>
        <end position="129"/>
    </location>
</feature>
<reference evidence="3" key="2">
    <citation type="submission" date="2020-09" db="EMBL/GenBank/DDBJ databases">
        <authorList>
            <person name="Sun Q."/>
            <person name="Ohkuma M."/>
        </authorList>
    </citation>
    <scope>NUCLEOTIDE SEQUENCE</scope>
    <source>
        <strain evidence="3">JCM 19831</strain>
    </source>
</reference>
<dbReference type="Proteomes" id="UP000642070">
    <property type="component" value="Unassembled WGS sequence"/>
</dbReference>
<reference evidence="3" key="1">
    <citation type="journal article" date="2014" name="Int. J. Syst. Evol. Microbiol.">
        <title>Complete genome sequence of Corynebacterium casei LMG S-19264T (=DSM 44701T), isolated from a smear-ripened cheese.</title>
        <authorList>
            <consortium name="US DOE Joint Genome Institute (JGI-PGF)"/>
            <person name="Walter F."/>
            <person name="Albersmeier A."/>
            <person name="Kalinowski J."/>
            <person name="Ruckert C."/>
        </authorList>
    </citation>
    <scope>NUCLEOTIDE SEQUENCE</scope>
    <source>
        <strain evidence="3">JCM 19831</strain>
    </source>
</reference>
<evidence type="ECO:0000256" key="1">
    <source>
        <dbReference type="SAM" id="MobiDB-lite"/>
    </source>
</evidence>
<proteinExistence type="predicted"/>
<keyword evidence="2" id="KW-1133">Transmembrane helix</keyword>
<protein>
    <submittedName>
        <fullName evidence="3">Uncharacterized protein</fullName>
    </submittedName>
</protein>
<feature type="transmembrane region" description="Helical" evidence="2">
    <location>
        <begin position="86"/>
        <end position="103"/>
    </location>
</feature>
<gene>
    <name evidence="3" type="ORF">GCM10007977_026650</name>
</gene>
<keyword evidence="2" id="KW-0812">Transmembrane</keyword>
<evidence type="ECO:0000256" key="2">
    <source>
        <dbReference type="SAM" id="Phobius"/>
    </source>
</evidence>
<keyword evidence="2" id="KW-0472">Membrane</keyword>
<dbReference type="EMBL" id="BMPI01000010">
    <property type="protein sequence ID" value="GGM24145.1"/>
    <property type="molecule type" value="Genomic_DNA"/>
</dbReference>
<dbReference type="AlphaFoldDB" id="A0A917TIJ1"/>
<comment type="caution">
    <text evidence="3">The sequence shown here is derived from an EMBL/GenBank/DDBJ whole genome shotgun (WGS) entry which is preliminary data.</text>
</comment>
<feature type="compositionally biased region" description="Basic residues" evidence="1">
    <location>
        <begin position="307"/>
        <end position="316"/>
    </location>
</feature>